<dbReference type="AlphaFoldDB" id="A7SED7"/>
<accession>A7SED7</accession>
<evidence type="ECO:0000256" key="1">
    <source>
        <dbReference type="ARBA" id="ARBA00004141"/>
    </source>
</evidence>
<dbReference type="InterPro" id="IPR029020">
    <property type="entry name" value="Ammonium/urea_transptr"/>
</dbReference>
<dbReference type="eggNOG" id="KOG3796">
    <property type="taxonomic scope" value="Eukaryota"/>
</dbReference>
<proteinExistence type="evidence at transcript level"/>
<feature type="transmembrane region" description="Helical" evidence="9">
    <location>
        <begin position="301"/>
        <end position="318"/>
    </location>
</feature>
<dbReference type="GO" id="GO:0008519">
    <property type="term" value="F:ammonium channel activity"/>
    <property type="evidence" value="ECO:0000318"/>
    <property type="project" value="GO_Central"/>
</dbReference>
<dbReference type="InterPro" id="IPR024041">
    <property type="entry name" value="NH4_transpt_AmtB-like_dom"/>
</dbReference>
<evidence type="ECO:0000256" key="3">
    <source>
        <dbReference type="ARBA" id="ARBA00022448"/>
    </source>
</evidence>
<dbReference type="PANTHER" id="PTHR11730:SF60">
    <property type="entry name" value="RH50, ISOFORM D"/>
    <property type="match status" value="1"/>
</dbReference>
<keyword evidence="6 9" id="KW-0472">Membrane</keyword>
<feature type="transmembrane region" description="Helical" evidence="9">
    <location>
        <begin position="370"/>
        <end position="390"/>
    </location>
</feature>
<dbReference type="FunFam" id="1.10.3430.10:FF:000018">
    <property type="entry name" value="Rhesus-like glycoprotein B"/>
    <property type="match status" value="1"/>
</dbReference>
<evidence type="ECO:0000256" key="6">
    <source>
        <dbReference type="ARBA" id="ARBA00023136"/>
    </source>
</evidence>
<evidence type="ECO:0000313" key="12">
    <source>
        <dbReference type="EMBL" id="QED21950.1"/>
    </source>
</evidence>
<dbReference type="GO" id="GO:0097272">
    <property type="term" value="P:ammonium homeostasis"/>
    <property type="evidence" value="ECO:0000318"/>
    <property type="project" value="GO_Central"/>
</dbReference>
<keyword evidence="13" id="KW-1185">Reference proteome</keyword>
<feature type="transmembrane region" description="Helical" evidence="9">
    <location>
        <begin position="144"/>
        <end position="163"/>
    </location>
</feature>
<dbReference type="InParanoid" id="A7SED7"/>
<dbReference type="Proteomes" id="UP000001593">
    <property type="component" value="Unassembled WGS sequence"/>
</dbReference>
<dbReference type="GO" id="GO:0072488">
    <property type="term" value="P:ammonium transmembrane transport"/>
    <property type="evidence" value="ECO:0000318"/>
    <property type="project" value="GO_Central"/>
</dbReference>
<comment type="similarity">
    <text evidence="2">Belongs to the ammonium transporter (TC 2.A.49) family. Rh subfamily.</text>
</comment>
<organism evidence="11 13">
    <name type="scientific">Nematostella vectensis</name>
    <name type="common">Starlet sea anemone</name>
    <dbReference type="NCBI Taxonomy" id="45351"/>
    <lineage>
        <taxon>Eukaryota</taxon>
        <taxon>Metazoa</taxon>
        <taxon>Cnidaria</taxon>
        <taxon>Anthozoa</taxon>
        <taxon>Hexacorallia</taxon>
        <taxon>Actiniaria</taxon>
        <taxon>Edwardsiidae</taxon>
        <taxon>Nematostella</taxon>
    </lineage>
</organism>
<sequence>MSRPTFTILTILLQVLFVVIFAIFGEYGDDARPNHKRPNPGAAGINAVNIYYPMFQDVHVMIFLGIGLLLAFLRKHAYSSISYCFFAAAILCEWSTIINGVFWHIIEGGNDKFKIDLFSAINADFAAAVILISYCVVLGKISILQLLVMGVIELAVYVLNSWICFAKLGISDIGASITIHMFAAYFGLGVTRVLHSRDSEGNGKECSSYHNDVFCLVGTIFLWLYWPSFNACLTTDDVMRHRTVTNTYYSMLGACVMVFALSPMFRRDGKFNLSHVQNATLAGGVAIGTASNMIVQPWGSMLIGSIGGAMCTLGYVYLSPFLKKHCKMHDVCGVHNLHALPAFLSGIASAIASSLAAADEYGDATPGQQAGFQVAAMFVTMGISLLSGILTGKEVYIL</sequence>
<keyword evidence="3" id="KW-0813">Transport</keyword>
<gene>
    <name evidence="11" type="ORF">NEMVEDRAFT_v1g115269</name>
</gene>
<dbReference type="GO" id="GO:0005886">
    <property type="term" value="C:plasma membrane"/>
    <property type="evidence" value="ECO:0000318"/>
    <property type="project" value="GO_Central"/>
</dbReference>
<feature type="domain" description="Ammonium transporter AmtB-like" evidence="10">
    <location>
        <begin position="46"/>
        <end position="392"/>
    </location>
</feature>
<dbReference type="PANTHER" id="PTHR11730">
    <property type="entry name" value="AMMONIUM TRANSPORTER"/>
    <property type="match status" value="1"/>
</dbReference>
<comment type="function">
    <text evidence="8">May be a carbon dioxide/bicarbonate transporter.</text>
</comment>
<feature type="transmembrane region" description="Helical" evidence="9">
    <location>
        <begin position="246"/>
        <end position="264"/>
    </location>
</feature>
<keyword evidence="5 9" id="KW-1133">Transmembrane helix</keyword>
<dbReference type="OMA" id="KMSPTEM"/>
<dbReference type="EMBL" id="MN101615">
    <property type="protein sequence ID" value="QED21950.1"/>
    <property type="molecule type" value="mRNA"/>
</dbReference>
<comment type="subcellular location">
    <subcellularLocation>
        <location evidence="1">Membrane</location>
        <topology evidence="1">Multi-pass membrane protein</topology>
    </subcellularLocation>
</comment>
<evidence type="ECO:0000256" key="7">
    <source>
        <dbReference type="ARBA" id="ARBA00023180"/>
    </source>
</evidence>
<feature type="transmembrane region" description="Helical" evidence="9">
    <location>
        <begin position="7"/>
        <end position="25"/>
    </location>
</feature>
<reference evidence="12" key="2">
    <citation type="journal article" date="2019" name="PLoS Biol.">
        <title>Active mode of excretion across digestive tissues predates the origin of excretory organs.</title>
        <authorList>
            <person name="Andrikou C."/>
            <person name="Thiel D."/>
            <person name="Ruiz-Santiesteban J.A."/>
            <person name="Hejnol A."/>
        </authorList>
    </citation>
    <scope>NUCLEOTIDE SEQUENCE</scope>
</reference>
<dbReference type="InterPro" id="IPR002229">
    <property type="entry name" value="RhesusRHD"/>
</dbReference>
<evidence type="ECO:0000256" key="9">
    <source>
        <dbReference type="SAM" id="Phobius"/>
    </source>
</evidence>
<dbReference type="EMBL" id="DS469636">
    <property type="protein sequence ID" value="EDO37910.1"/>
    <property type="molecule type" value="Genomic_DNA"/>
</dbReference>
<feature type="transmembrane region" description="Helical" evidence="9">
    <location>
        <begin position="118"/>
        <end position="137"/>
    </location>
</feature>
<feature type="transmembrane region" description="Helical" evidence="9">
    <location>
        <begin position="85"/>
        <end position="106"/>
    </location>
</feature>
<dbReference type="SUPFAM" id="SSF111352">
    <property type="entry name" value="Ammonium transporter"/>
    <property type="match status" value="1"/>
</dbReference>
<evidence type="ECO:0000313" key="11">
    <source>
        <dbReference type="EMBL" id="EDO37910.1"/>
    </source>
</evidence>
<reference evidence="11 13" key="1">
    <citation type="journal article" date="2007" name="Science">
        <title>Sea anemone genome reveals ancestral eumetazoan gene repertoire and genomic organization.</title>
        <authorList>
            <person name="Putnam N.H."/>
            <person name="Srivastava M."/>
            <person name="Hellsten U."/>
            <person name="Dirks B."/>
            <person name="Chapman J."/>
            <person name="Salamov A."/>
            <person name="Terry A."/>
            <person name="Shapiro H."/>
            <person name="Lindquist E."/>
            <person name="Kapitonov V.V."/>
            <person name="Jurka J."/>
            <person name="Genikhovich G."/>
            <person name="Grigoriev I.V."/>
            <person name="Lucas S.M."/>
            <person name="Steele R.E."/>
            <person name="Finnerty J.R."/>
            <person name="Technau U."/>
            <person name="Martindale M.Q."/>
            <person name="Rokhsar D.S."/>
        </authorList>
    </citation>
    <scope>NUCLEOTIDE SEQUENCE [LARGE SCALE GENOMIC DNA]</scope>
    <source>
        <strain evidence="11">CH2 x CH6</strain>
        <strain evidence="13">CH2 X CH6</strain>
    </source>
</reference>
<feature type="transmembrane region" description="Helical" evidence="9">
    <location>
        <begin position="209"/>
        <end position="226"/>
    </location>
</feature>
<evidence type="ECO:0000256" key="2">
    <source>
        <dbReference type="ARBA" id="ARBA00011036"/>
    </source>
</evidence>
<dbReference type="PRINTS" id="PR00342">
    <property type="entry name" value="RHESUSRHD"/>
</dbReference>
<dbReference type="HOGENOM" id="CLU_021386_0_1_1"/>
<evidence type="ECO:0000313" key="13">
    <source>
        <dbReference type="Proteomes" id="UP000001593"/>
    </source>
</evidence>
<evidence type="ECO:0000259" key="10">
    <source>
        <dbReference type="Pfam" id="PF00909"/>
    </source>
</evidence>
<keyword evidence="4 9" id="KW-0812">Transmembrane</keyword>
<protein>
    <submittedName>
        <fullName evidence="12">Ammonia transporter</fullName>
    </submittedName>
</protein>
<dbReference type="Pfam" id="PF00909">
    <property type="entry name" value="Ammonium_transp"/>
    <property type="match status" value="1"/>
</dbReference>
<evidence type="ECO:0000256" key="4">
    <source>
        <dbReference type="ARBA" id="ARBA00022692"/>
    </source>
</evidence>
<keyword evidence="7" id="KW-0325">Glycoprotein</keyword>
<dbReference type="Gene3D" id="1.10.3430.10">
    <property type="entry name" value="Ammonium transporter AmtB like domains"/>
    <property type="match status" value="1"/>
</dbReference>
<feature type="transmembrane region" description="Helical" evidence="9">
    <location>
        <begin position="169"/>
        <end position="188"/>
    </location>
</feature>
<feature type="transmembrane region" description="Helical" evidence="9">
    <location>
        <begin position="339"/>
        <end position="358"/>
    </location>
</feature>
<evidence type="ECO:0000256" key="8">
    <source>
        <dbReference type="ARBA" id="ARBA00058443"/>
    </source>
</evidence>
<evidence type="ECO:0000256" key="5">
    <source>
        <dbReference type="ARBA" id="ARBA00022989"/>
    </source>
</evidence>
<name>A7SED7_NEMVE</name>
<feature type="transmembrane region" description="Helical" evidence="9">
    <location>
        <begin position="276"/>
        <end position="295"/>
    </location>
</feature>
<feature type="transmembrane region" description="Helical" evidence="9">
    <location>
        <begin position="50"/>
        <end position="73"/>
    </location>
</feature>